<keyword evidence="2" id="KW-1185">Reference proteome</keyword>
<evidence type="ECO:0000313" key="2">
    <source>
        <dbReference type="Proteomes" id="UP000494269"/>
    </source>
</evidence>
<dbReference type="EMBL" id="CADIJQ010000001">
    <property type="protein sequence ID" value="CAB3657766.1"/>
    <property type="molecule type" value="Genomic_DNA"/>
</dbReference>
<accession>A0A6S6Z1Q4</accession>
<gene>
    <name evidence="1" type="ORF">LMG3441_00391</name>
</gene>
<protein>
    <submittedName>
        <fullName evidence="1">Uncharacterized protein</fullName>
    </submittedName>
</protein>
<proteinExistence type="predicted"/>
<evidence type="ECO:0000313" key="1">
    <source>
        <dbReference type="EMBL" id="CAB3657766.1"/>
    </source>
</evidence>
<dbReference type="AlphaFoldDB" id="A0A6S6Z1Q4"/>
<organism evidence="1 2">
    <name type="scientific">Achromobacter kerstersii</name>
    <dbReference type="NCBI Taxonomy" id="1353890"/>
    <lineage>
        <taxon>Bacteria</taxon>
        <taxon>Pseudomonadati</taxon>
        <taxon>Pseudomonadota</taxon>
        <taxon>Betaproteobacteria</taxon>
        <taxon>Burkholderiales</taxon>
        <taxon>Alcaligenaceae</taxon>
        <taxon>Achromobacter</taxon>
    </lineage>
</organism>
<dbReference type="Proteomes" id="UP000494269">
    <property type="component" value="Unassembled WGS sequence"/>
</dbReference>
<sequence>MESFVSHTSTNHQSIQRTNKASVQLEGWGMPADEVIALAATLNRQVPALDWFAEERADREALTLHLVDIAALAGESGHAVWNTFGPVEAMRQAREAGQPALAVCRGKFSELPVDRLGVWVAAAGFAWETKTQAVIRALAAMAWQPQRGYQDLPGWQAVQPLTQRNLLAITASDDDKVDFPALMRQVSEASFMHPAALSVAGVPTATFERTLVEAGMQDLHETAVAPMTLDGVLRIDALVGFPWQGTNQSAAV</sequence>
<reference evidence="1 2" key="1">
    <citation type="submission" date="2020-04" db="EMBL/GenBank/DDBJ databases">
        <authorList>
            <person name="De Canck E."/>
        </authorList>
    </citation>
    <scope>NUCLEOTIDE SEQUENCE [LARGE SCALE GENOMIC DNA]</scope>
    <source>
        <strain evidence="1 2">LMG 3441</strain>
    </source>
</reference>
<name>A0A6S6Z1Q4_9BURK</name>